<gene>
    <name evidence="2" type="ORF">EKG83_28060</name>
</gene>
<feature type="domain" description="FAD-dependent urate hydroxylase HpyO/Asp monooxygenase CreE-like FAD/NAD(P)-binding" evidence="1">
    <location>
        <begin position="12"/>
        <end position="175"/>
    </location>
</feature>
<evidence type="ECO:0000259" key="1">
    <source>
        <dbReference type="Pfam" id="PF13454"/>
    </source>
</evidence>
<evidence type="ECO:0000313" key="2">
    <source>
        <dbReference type="EMBL" id="QFZ20743.1"/>
    </source>
</evidence>
<dbReference type="KEGG" id="ssyi:EKG83_28060"/>
<accession>A0A5Q0H3X1</accession>
<dbReference type="InterPro" id="IPR052189">
    <property type="entry name" value="L-asp_N-monooxygenase_NS-form"/>
</dbReference>
<keyword evidence="3" id="KW-1185">Reference proteome</keyword>
<sequence length="605" mass="65436">MARFPEVHRRVVVVGAGLGGTATAVRLLLFAREPLEVVLVERRPEHRSAGVAYHREGNPWQHVFNIQAGRMAMFREDVDDFVVWANTEADRADWPPEWRDAVFTESGPAPRRIYADYLAERLAEAAREASAGVTLTEVDGEATDVDVADDGTRVTVETPTGRTTIRADHVVIATGLEERELPFAAEVADHPSFLRHPYSGRAVERILAQPPDTTVAVIGTLLSAYDVASLLLRRGHTGPIRMISRSGLTLRTYPDDHRHRVLPLPAPKLDRATYEGRDDLVRLVVEEWERATAAVAREHPDVPPAVVTERITKAWEPHLPPALARVPTDDLRALLDRHSSLLATLRVSAVAYTTEVVHAAMGPGGQIDLITGRVDRIAPTGSGTLELTVDPVGTVEADLVIANFGREPDYARTGSTLWRTLLRKGLAVPHARTGRGVEVDASGTLLGPGGTPSGPISAVGGPREGDELVRHGRLGAFAFNLAAIKNHSVGVAAAVLRRVESCYDDRGGAAALADSPDPDVREAFAHAVALEVRRMAARRRRDREVWASWADRGITTLGTGARLPDAVVRHAVNTAATTALNDLSVTPRDLYARLGLGEPVPHSAP</sequence>
<organism evidence="2 3">
    <name type="scientific">Saccharothrix syringae</name>
    <name type="common">Nocardiopsis syringae</name>
    <dbReference type="NCBI Taxonomy" id="103733"/>
    <lineage>
        <taxon>Bacteria</taxon>
        <taxon>Bacillati</taxon>
        <taxon>Actinomycetota</taxon>
        <taxon>Actinomycetes</taxon>
        <taxon>Pseudonocardiales</taxon>
        <taxon>Pseudonocardiaceae</taxon>
        <taxon>Saccharothrix</taxon>
    </lineage>
</organism>
<dbReference type="SUPFAM" id="SSF51905">
    <property type="entry name" value="FAD/NAD(P)-binding domain"/>
    <property type="match status" value="1"/>
</dbReference>
<dbReference type="RefSeq" id="WP_033428884.1">
    <property type="nucleotide sequence ID" value="NZ_CP034550.1"/>
</dbReference>
<evidence type="ECO:0000313" key="3">
    <source>
        <dbReference type="Proteomes" id="UP000325787"/>
    </source>
</evidence>
<dbReference type="Gene3D" id="3.50.50.60">
    <property type="entry name" value="FAD/NAD(P)-binding domain"/>
    <property type="match status" value="2"/>
</dbReference>
<dbReference type="AlphaFoldDB" id="A0A5Q0H3X1"/>
<dbReference type="InterPro" id="IPR038732">
    <property type="entry name" value="HpyO/CreE_NAD-binding"/>
</dbReference>
<name>A0A5Q0H3X1_SACSY</name>
<dbReference type="OrthoDB" id="101972at2"/>
<reference evidence="3" key="1">
    <citation type="journal article" date="2021" name="Curr. Microbiol.">
        <title>Complete genome of nocamycin-producing strain Saccharothrix syringae NRRL B-16468 reveals the biosynthetic potential for secondary metabolites.</title>
        <authorList>
            <person name="Mo X."/>
            <person name="Yang S."/>
        </authorList>
    </citation>
    <scope>NUCLEOTIDE SEQUENCE [LARGE SCALE GENOMIC DNA]</scope>
    <source>
        <strain evidence="3">ATCC 51364 / DSM 43886 / JCM 6844 / KCTC 9398 / NBRC 14523 / NRRL B-16468 / INA 2240</strain>
    </source>
</reference>
<dbReference type="EMBL" id="CP034550">
    <property type="protein sequence ID" value="QFZ20743.1"/>
    <property type="molecule type" value="Genomic_DNA"/>
</dbReference>
<proteinExistence type="predicted"/>
<dbReference type="InterPro" id="IPR036188">
    <property type="entry name" value="FAD/NAD-bd_sf"/>
</dbReference>
<dbReference type="PANTHER" id="PTHR40254">
    <property type="entry name" value="BLR0577 PROTEIN"/>
    <property type="match status" value="1"/>
</dbReference>
<protein>
    <submittedName>
        <fullName evidence="2">Pyridine nucleotide-disulfide oxidoreductase</fullName>
    </submittedName>
</protein>
<dbReference type="PRINTS" id="PR00368">
    <property type="entry name" value="FADPNR"/>
</dbReference>
<dbReference type="PANTHER" id="PTHR40254:SF1">
    <property type="entry name" value="BLR0577 PROTEIN"/>
    <property type="match status" value="1"/>
</dbReference>
<dbReference type="Proteomes" id="UP000325787">
    <property type="component" value="Chromosome"/>
</dbReference>
<dbReference type="Pfam" id="PF13454">
    <property type="entry name" value="NAD_binding_9"/>
    <property type="match status" value="1"/>
</dbReference>